<reference evidence="5" key="1">
    <citation type="submission" date="2018-11" db="EMBL/GenBank/DDBJ databases">
        <authorList>
            <consortium name="Pathogen Informatics"/>
        </authorList>
    </citation>
    <scope>NUCLEOTIDE SEQUENCE</scope>
</reference>
<dbReference type="GO" id="GO:0005634">
    <property type="term" value="C:nucleus"/>
    <property type="evidence" value="ECO:0007669"/>
    <property type="project" value="TreeGrafter"/>
</dbReference>
<dbReference type="Gene3D" id="1.10.8.10">
    <property type="entry name" value="DNA helicase RuvA subunit, C-terminal domain"/>
    <property type="match status" value="1"/>
</dbReference>
<gene>
    <name evidence="5" type="ORF">PXEA_LOCUS22298</name>
</gene>
<feature type="compositionally biased region" description="Polar residues" evidence="4">
    <location>
        <begin position="153"/>
        <end position="170"/>
    </location>
</feature>
<dbReference type="AlphaFoldDB" id="A0A3S5AGT2"/>
<feature type="region of interest" description="Disordered" evidence="4">
    <location>
        <begin position="1"/>
        <end position="24"/>
    </location>
</feature>
<comment type="subcellular location">
    <subcellularLocation>
        <location evidence="1">Cytoplasm</location>
    </subcellularLocation>
</comment>
<evidence type="ECO:0000256" key="2">
    <source>
        <dbReference type="ARBA" id="ARBA00022490"/>
    </source>
</evidence>
<accession>A0A3S5AGT2</accession>
<name>A0A3S5AGT2_9PLAT</name>
<evidence type="ECO:0000313" key="6">
    <source>
        <dbReference type="Proteomes" id="UP000784294"/>
    </source>
</evidence>
<dbReference type="InterPro" id="IPR051833">
    <property type="entry name" value="TC-DDR_regulator"/>
</dbReference>
<evidence type="ECO:0000313" key="5">
    <source>
        <dbReference type="EMBL" id="VEL28858.1"/>
    </source>
</evidence>
<proteinExistence type="predicted"/>
<evidence type="ECO:0008006" key="7">
    <source>
        <dbReference type="Google" id="ProtNLM"/>
    </source>
</evidence>
<keyword evidence="2" id="KW-0963">Cytoplasm</keyword>
<dbReference type="OrthoDB" id="5918007at2759"/>
<protein>
    <recommendedName>
        <fullName evidence="7">UBA domain-containing protein</fullName>
    </recommendedName>
</protein>
<organism evidence="5 6">
    <name type="scientific">Protopolystoma xenopodis</name>
    <dbReference type="NCBI Taxonomy" id="117903"/>
    <lineage>
        <taxon>Eukaryota</taxon>
        <taxon>Metazoa</taxon>
        <taxon>Spiralia</taxon>
        <taxon>Lophotrochozoa</taxon>
        <taxon>Platyhelminthes</taxon>
        <taxon>Monogenea</taxon>
        <taxon>Polyopisthocotylea</taxon>
        <taxon>Polystomatidea</taxon>
        <taxon>Polystomatidae</taxon>
        <taxon>Protopolystoma</taxon>
    </lineage>
</organism>
<keyword evidence="6" id="KW-1185">Reference proteome</keyword>
<sequence>MSKKADLGPSMVRDHHSKPLEDGSSYCKMPVATAEQITIAAIVAKPINDERQRQQLQELTRCSEERAFIALHDASGDIDKAVEFLLEGHEDTWFSTSKRAKVKSTQKQSGVEAGIDRRRIKNQSGSIRRRENVASLDATEAPTRPLRSDRIKTNQFTGRGKSQSQNSSILDNGDPSAFRLSGWDPASDYGEWTGEAIEIINSNASIALNLNDARGSCLDLVNGGETLNSENA</sequence>
<feature type="compositionally biased region" description="Basic and acidic residues" evidence="4">
    <location>
        <begin position="1"/>
        <end position="21"/>
    </location>
</feature>
<comment type="caution">
    <text evidence="5">The sequence shown here is derived from an EMBL/GenBank/DDBJ whole genome shotgun (WGS) entry which is preliminary data.</text>
</comment>
<dbReference type="EMBL" id="CAAALY010098286">
    <property type="protein sequence ID" value="VEL28858.1"/>
    <property type="molecule type" value="Genomic_DNA"/>
</dbReference>
<dbReference type="PANTHER" id="PTHR16308">
    <property type="entry name" value="UBIQUITIN ASSOCIATED PROTEIN 2-LIKE/LINGERER"/>
    <property type="match status" value="1"/>
</dbReference>
<evidence type="ECO:0000256" key="4">
    <source>
        <dbReference type="SAM" id="MobiDB-lite"/>
    </source>
</evidence>
<feature type="region of interest" description="Disordered" evidence="4">
    <location>
        <begin position="123"/>
        <end position="173"/>
    </location>
</feature>
<dbReference type="PANTHER" id="PTHR16308:SF13">
    <property type="entry name" value="PROTEIN LINGERER"/>
    <property type="match status" value="1"/>
</dbReference>
<dbReference type="InterPro" id="IPR009060">
    <property type="entry name" value="UBA-like_sf"/>
</dbReference>
<evidence type="ECO:0000256" key="1">
    <source>
        <dbReference type="ARBA" id="ARBA00004496"/>
    </source>
</evidence>
<dbReference type="GO" id="GO:0005737">
    <property type="term" value="C:cytoplasm"/>
    <property type="evidence" value="ECO:0007669"/>
    <property type="project" value="UniProtKB-SubCell"/>
</dbReference>
<dbReference type="Proteomes" id="UP000784294">
    <property type="component" value="Unassembled WGS sequence"/>
</dbReference>
<dbReference type="SUPFAM" id="SSF46934">
    <property type="entry name" value="UBA-like"/>
    <property type="match status" value="1"/>
</dbReference>
<keyword evidence="3" id="KW-0597">Phosphoprotein</keyword>
<evidence type="ECO:0000256" key="3">
    <source>
        <dbReference type="ARBA" id="ARBA00022553"/>
    </source>
</evidence>